<evidence type="ECO:0000313" key="3">
    <source>
        <dbReference type="Proteomes" id="UP000652761"/>
    </source>
</evidence>
<keyword evidence="3" id="KW-1185">Reference proteome</keyword>
<reference evidence="2" key="1">
    <citation type="submission" date="2017-07" db="EMBL/GenBank/DDBJ databases">
        <title>Taro Niue Genome Assembly and Annotation.</title>
        <authorList>
            <person name="Atibalentja N."/>
            <person name="Keating K."/>
            <person name="Fields C.J."/>
        </authorList>
    </citation>
    <scope>NUCLEOTIDE SEQUENCE</scope>
    <source>
        <strain evidence="2">Niue_2</strain>
        <tissue evidence="2">Leaf</tissue>
    </source>
</reference>
<proteinExistence type="predicted"/>
<dbReference type="EMBL" id="NMUH01002279">
    <property type="protein sequence ID" value="MQL98998.1"/>
    <property type="molecule type" value="Genomic_DNA"/>
</dbReference>
<comment type="caution">
    <text evidence="2">The sequence shown here is derived from an EMBL/GenBank/DDBJ whole genome shotgun (WGS) entry which is preliminary data.</text>
</comment>
<dbReference type="Proteomes" id="UP000652761">
    <property type="component" value="Unassembled WGS sequence"/>
</dbReference>
<name>A0A843VQR6_COLES</name>
<evidence type="ECO:0000313" key="2">
    <source>
        <dbReference type="EMBL" id="MQL98998.1"/>
    </source>
</evidence>
<feature type="region of interest" description="Disordered" evidence="1">
    <location>
        <begin position="30"/>
        <end position="69"/>
    </location>
</feature>
<organism evidence="2 3">
    <name type="scientific">Colocasia esculenta</name>
    <name type="common">Wild taro</name>
    <name type="synonym">Arum esculentum</name>
    <dbReference type="NCBI Taxonomy" id="4460"/>
    <lineage>
        <taxon>Eukaryota</taxon>
        <taxon>Viridiplantae</taxon>
        <taxon>Streptophyta</taxon>
        <taxon>Embryophyta</taxon>
        <taxon>Tracheophyta</taxon>
        <taxon>Spermatophyta</taxon>
        <taxon>Magnoliopsida</taxon>
        <taxon>Liliopsida</taxon>
        <taxon>Araceae</taxon>
        <taxon>Aroideae</taxon>
        <taxon>Colocasieae</taxon>
        <taxon>Colocasia</taxon>
    </lineage>
</organism>
<evidence type="ECO:0000256" key="1">
    <source>
        <dbReference type="SAM" id="MobiDB-lite"/>
    </source>
</evidence>
<accession>A0A843VQR6</accession>
<gene>
    <name evidence="2" type="ORF">Taro_031711</name>
</gene>
<dbReference type="AlphaFoldDB" id="A0A843VQR6"/>
<sequence>MATKGSVATRLRQPYLSRCGFPWQHVGASPSDSDVGPYHVSRSERPVYGAPARDPRDARHGPAAVCLQV</sequence>
<protein>
    <submittedName>
        <fullName evidence="2">Uncharacterized protein</fullName>
    </submittedName>
</protein>